<accession>A0A814JMN0</accession>
<organism evidence="1 2">
    <name type="scientific">Brachionus calyciflorus</name>
    <dbReference type="NCBI Taxonomy" id="104777"/>
    <lineage>
        <taxon>Eukaryota</taxon>
        <taxon>Metazoa</taxon>
        <taxon>Spiralia</taxon>
        <taxon>Gnathifera</taxon>
        <taxon>Rotifera</taxon>
        <taxon>Eurotatoria</taxon>
        <taxon>Monogononta</taxon>
        <taxon>Pseudotrocha</taxon>
        <taxon>Ploima</taxon>
        <taxon>Brachionidae</taxon>
        <taxon>Brachionus</taxon>
    </lineage>
</organism>
<dbReference type="AlphaFoldDB" id="A0A814JMN0"/>
<sequence>MNNLFKIRSSLIVSTKKSYKYQFKYLFNLNKNQHYTNESINQTPETIFLQETPEAKKIKNFKKLSNILNTFFDSLNQLNWIERPLHNKKIIDGLDLILKFNEFNPLMISLVDKINSHPDFKSVNDYFLKNIHQLTPKEQAILFRLMNFLDKNDKKNPLILKLEKLYFEKIDRFDLNDLLNYHRGLFMLRKPYSQSKFQSFSTSAEIVNLKVSEIIESIDKKTTLEKSKIENIFPNLNLSFSGVPLISTAIRLYSPILTFDTQIRYFERLIDKMKTSPSLTENVQDLADLFVVLDKIYVQVSNKNNRIFNSFSDYKILLDNNYNFISSKLIDLSNNFERFESFIRFFIIFSGQLKTNRKLFLGDKFELFREKLNTAVDSQNLYKYLFTISILKRSSDVDGNFRKEFDFNKLMREKSQTIIENMDFFTSKRLLGSIDQKYLNFRPKNFDIIQESLKISDDSWMISLFTKNFPILFDSQIADRLKSDSYYSSYASTNLKYLSDNFQCVLESLERNLGKYLFEDQIYLRDDLTEILSSIENKILRDNSDLLIRILNESYFTLLKNISLDNEFDSEIKQNILPDNPSDIDLNQFKCQYKPFKTCIKTFNFVVKLAELLDNRSIDFGYFDLSKLNLENFYLSSENLKNFFIYIKEKNLNEPNLNEFLKFNTSKLVNFLYMTSRLVKMSNYYSPVVNKDLIRIFLNLCEIVCDPYFETDDDSQHRINRFIGNLFWFTDLYRLYDIDCKDANITHDEKKKLEYYMGRIYAKTRDRNDYELIIKKNYVLINLNILNRDAIGDMEYVIRYKSNELNDEIIRLAKTVFLLVQIKFPNNRLNLKIDFLDRFTGKFLV</sequence>
<name>A0A814JMN0_9BILA</name>
<proteinExistence type="predicted"/>
<dbReference type="EMBL" id="CAJNOC010005027">
    <property type="protein sequence ID" value="CAF1040471.1"/>
    <property type="molecule type" value="Genomic_DNA"/>
</dbReference>
<gene>
    <name evidence="1" type="ORF">OXX778_LOCUS18324</name>
</gene>
<comment type="caution">
    <text evidence="1">The sequence shown here is derived from an EMBL/GenBank/DDBJ whole genome shotgun (WGS) entry which is preliminary data.</text>
</comment>
<evidence type="ECO:0000313" key="1">
    <source>
        <dbReference type="EMBL" id="CAF1040471.1"/>
    </source>
</evidence>
<dbReference type="Proteomes" id="UP000663879">
    <property type="component" value="Unassembled WGS sequence"/>
</dbReference>
<reference evidence="1" key="1">
    <citation type="submission" date="2021-02" db="EMBL/GenBank/DDBJ databases">
        <authorList>
            <person name="Nowell W R."/>
        </authorList>
    </citation>
    <scope>NUCLEOTIDE SEQUENCE</scope>
    <source>
        <strain evidence="1">Ploen Becks lab</strain>
    </source>
</reference>
<protein>
    <submittedName>
        <fullName evidence="1">Uncharacterized protein</fullName>
    </submittedName>
</protein>
<dbReference type="OrthoDB" id="10472431at2759"/>
<evidence type="ECO:0000313" key="2">
    <source>
        <dbReference type="Proteomes" id="UP000663879"/>
    </source>
</evidence>
<keyword evidence="2" id="KW-1185">Reference proteome</keyword>